<dbReference type="Proteomes" id="UP001500668">
    <property type="component" value="Unassembled WGS sequence"/>
</dbReference>
<sequence length="251" mass="26140">MDDQVVITAVASGEVETAQLWEAHAAGAEGRQDVNKWTRELPERIAELAGHALAGAGAPDAEGTACVIGSGYGAGHVAETMRARLDAGARSSLAPESFLYFNAHGVTSLICLRHRLRGYCATVLGPGAGLQALAVAQRRLRLADEGPVLCGAYEMLSPAAARAMGGGPVTGWAAFLVLERATRARERGARVLARLDPVRTCPPPRESADVRATAPLAELAELLTGDGASSTATVTVAGRRHGYRCTAYKEG</sequence>
<evidence type="ECO:0008006" key="3">
    <source>
        <dbReference type="Google" id="ProtNLM"/>
    </source>
</evidence>
<dbReference type="EMBL" id="BAAACA010000014">
    <property type="protein sequence ID" value="GAA0595905.1"/>
    <property type="molecule type" value="Genomic_DNA"/>
</dbReference>
<dbReference type="InterPro" id="IPR016039">
    <property type="entry name" value="Thiolase-like"/>
</dbReference>
<organism evidence="1 2">
    <name type="scientific">Streptomyces crystallinus</name>
    <dbReference type="NCBI Taxonomy" id="68191"/>
    <lineage>
        <taxon>Bacteria</taxon>
        <taxon>Bacillati</taxon>
        <taxon>Actinomycetota</taxon>
        <taxon>Actinomycetes</taxon>
        <taxon>Kitasatosporales</taxon>
        <taxon>Streptomycetaceae</taxon>
        <taxon>Streptomyces</taxon>
    </lineage>
</organism>
<dbReference type="RefSeq" id="WP_344073724.1">
    <property type="nucleotide sequence ID" value="NZ_BAAACA010000014.1"/>
</dbReference>
<name>A0ABP3QWL8_9ACTN</name>
<protein>
    <recommendedName>
        <fullName evidence="3">3-oxoacyl-ACP synthase</fullName>
    </recommendedName>
</protein>
<comment type="caution">
    <text evidence="1">The sequence shown here is derived from an EMBL/GenBank/DDBJ whole genome shotgun (WGS) entry which is preliminary data.</text>
</comment>
<reference evidence="2" key="1">
    <citation type="journal article" date="2019" name="Int. J. Syst. Evol. Microbiol.">
        <title>The Global Catalogue of Microorganisms (GCM) 10K type strain sequencing project: providing services to taxonomists for standard genome sequencing and annotation.</title>
        <authorList>
            <consortium name="The Broad Institute Genomics Platform"/>
            <consortium name="The Broad Institute Genome Sequencing Center for Infectious Disease"/>
            <person name="Wu L."/>
            <person name="Ma J."/>
        </authorList>
    </citation>
    <scope>NUCLEOTIDE SEQUENCE [LARGE SCALE GENOMIC DNA]</scope>
    <source>
        <strain evidence="2">JCM 5067</strain>
    </source>
</reference>
<keyword evidence="2" id="KW-1185">Reference proteome</keyword>
<evidence type="ECO:0000313" key="1">
    <source>
        <dbReference type="EMBL" id="GAA0595905.1"/>
    </source>
</evidence>
<accession>A0ABP3QWL8</accession>
<proteinExistence type="predicted"/>
<dbReference type="SUPFAM" id="SSF53901">
    <property type="entry name" value="Thiolase-like"/>
    <property type="match status" value="1"/>
</dbReference>
<dbReference type="Gene3D" id="3.40.47.10">
    <property type="match status" value="1"/>
</dbReference>
<evidence type="ECO:0000313" key="2">
    <source>
        <dbReference type="Proteomes" id="UP001500668"/>
    </source>
</evidence>
<gene>
    <name evidence="1" type="ORF">GCM10010394_26770</name>
</gene>